<evidence type="ECO:0000313" key="3">
    <source>
        <dbReference type="Proteomes" id="UP000775872"/>
    </source>
</evidence>
<reference evidence="2 3" key="2">
    <citation type="submission" date="2021-10" db="EMBL/GenBank/DDBJ databases">
        <authorList>
            <person name="Piombo E."/>
        </authorList>
    </citation>
    <scope>NUCLEOTIDE SEQUENCE [LARGE SCALE GENOMIC DNA]</scope>
</reference>
<dbReference type="OrthoDB" id="5352132at2759"/>
<feature type="compositionally biased region" description="Basic and acidic residues" evidence="1">
    <location>
        <begin position="86"/>
        <end position="96"/>
    </location>
</feature>
<accession>A0A9N9W051</accession>
<feature type="compositionally biased region" description="Basic and acidic residues" evidence="1">
    <location>
        <begin position="441"/>
        <end position="455"/>
    </location>
</feature>
<dbReference type="InterPro" id="IPR013226">
    <property type="entry name" value="Pal1"/>
</dbReference>
<proteinExistence type="predicted"/>
<protein>
    <recommendedName>
        <fullName evidence="4">Protein PAL1</fullName>
    </recommendedName>
</protein>
<dbReference type="AlphaFoldDB" id="A0A9N9W051"/>
<feature type="compositionally biased region" description="Low complexity" evidence="1">
    <location>
        <begin position="104"/>
        <end position="116"/>
    </location>
</feature>
<feature type="region of interest" description="Disordered" evidence="1">
    <location>
        <begin position="1"/>
        <end position="517"/>
    </location>
</feature>
<feature type="compositionally biased region" description="Low complexity" evidence="1">
    <location>
        <begin position="325"/>
        <end position="335"/>
    </location>
</feature>
<feature type="compositionally biased region" description="Pro residues" evidence="1">
    <location>
        <begin position="132"/>
        <end position="146"/>
    </location>
</feature>
<comment type="caution">
    <text evidence="2">The sequence shown here is derived from an EMBL/GenBank/DDBJ whole genome shotgun (WGS) entry which is preliminary data.</text>
</comment>
<feature type="compositionally biased region" description="Basic and acidic residues" evidence="1">
    <location>
        <begin position="339"/>
        <end position="350"/>
    </location>
</feature>
<gene>
    <name evidence="2" type="ORF">CSOL1703_00003508</name>
</gene>
<evidence type="ECO:0000256" key="1">
    <source>
        <dbReference type="SAM" id="MobiDB-lite"/>
    </source>
</evidence>
<feature type="compositionally biased region" description="Basic and acidic residues" evidence="1">
    <location>
        <begin position="160"/>
        <end position="219"/>
    </location>
</feature>
<dbReference type="GO" id="GO:0005737">
    <property type="term" value="C:cytoplasm"/>
    <property type="evidence" value="ECO:0007669"/>
    <property type="project" value="TreeGrafter"/>
</dbReference>
<feature type="compositionally biased region" description="Polar residues" evidence="1">
    <location>
        <begin position="63"/>
        <end position="85"/>
    </location>
</feature>
<dbReference type="EMBL" id="CABFOC020000002">
    <property type="protein sequence ID" value="CAH0039213.1"/>
    <property type="molecule type" value="Genomic_DNA"/>
</dbReference>
<dbReference type="PANTHER" id="PTHR28307">
    <property type="entry name" value="PROTEIN PAL1"/>
    <property type="match status" value="1"/>
</dbReference>
<dbReference type="Proteomes" id="UP000775872">
    <property type="component" value="Unassembled WGS sequence"/>
</dbReference>
<dbReference type="PANTHER" id="PTHR28307:SF2">
    <property type="entry name" value="PROTEIN PAL1"/>
    <property type="match status" value="1"/>
</dbReference>
<sequence>MSTSDSFQRVDQPPVGLSINLSSNNPFRNRAVSPASPFEDPPARPLSRNPFLDQSLPPVRSPGTMSNHSDSKSLSAEEIFQNSLTLDDKKGEKKAEPSSGNKQGDLLGLGLDISGSKPAPSNQQRHGSRPRPGGPGSPSRRPPPQQRRPRRNSESSVLDFDSKPLTEEEKQMIAARRRENQREGRGRPEGEGRESRDKRDDREKREGRERREAPRDGKSRSKTGGGSGRPSRRMDIIDQLDATSIYGHGVFHHDGPFDALNPHRNRQTSRRAPMQAFPKDSLNNSLGGSGPLNKQADHSTFLGHNSSEAFKDYSYSSKDKDRNGSSSQPTSTTTPVFDPKARGDAIHGEESVGLGTSTFLEGTPAARSAIARHHKEQSEDLAEGGLQRKKSLAQRIRGINRPQRDFAGARINTPGAQFNNRRSPDATSAGTEMNPFFSEYGKGEEYISVKSRDDAMSPTSPASYPRRGSAGGPLERRATTDAQPEENTKPTGILGRMRSLKGGRRPKASEPLSPNAT</sequence>
<keyword evidence="3" id="KW-1185">Reference proteome</keyword>
<evidence type="ECO:0008006" key="4">
    <source>
        <dbReference type="Google" id="ProtNLM"/>
    </source>
</evidence>
<feature type="compositionally biased region" description="Polar residues" evidence="1">
    <location>
        <begin position="414"/>
        <end position="431"/>
    </location>
</feature>
<name>A0A9N9W051_9HYPO</name>
<reference evidence="3" key="1">
    <citation type="submission" date="2019-06" db="EMBL/GenBank/DDBJ databases">
        <authorList>
            <person name="Broberg M."/>
        </authorList>
    </citation>
    <scope>NUCLEOTIDE SEQUENCE [LARGE SCALE GENOMIC DNA]</scope>
</reference>
<organism evidence="2 3">
    <name type="scientific">Clonostachys solani</name>
    <dbReference type="NCBI Taxonomy" id="160281"/>
    <lineage>
        <taxon>Eukaryota</taxon>
        <taxon>Fungi</taxon>
        <taxon>Dikarya</taxon>
        <taxon>Ascomycota</taxon>
        <taxon>Pezizomycotina</taxon>
        <taxon>Sordariomycetes</taxon>
        <taxon>Hypocreomycetidae</taxon>
        <taxon>Hypocreales</taxon>
        <taxon>Bionectriaceae</taxon>
        <taxon>Clonostachys</taxon>
    </lineage>
</organism>
<evidence type="ECO:0000313" key="2">
    <source>
        <dbReference type="EMBL" id="CAH0039213.1"/>
    </source>
</evidence>
<dbReference type="Pfam" id="PF08316">
    <property type="entry name" value="Pal1"/>
    <property type="match status" value="1"/>
</dbReference>